<sequence>MSPLNSQNILYNARMLASGSGSQTSPMSQSYLPGPSIPARNQQLDQPLLQQQLQQLQN</sequence>
<reference evidence="2 3" key="1">
    <citation type="journal article" date="2017" name="Nature">
        <title>The Apostasia genome and the evolution of orchids.</title>
        <authorList>
            <person name="Zhang G.Q."/>
            <person name="Liu K.W."/>
            <person name="Li Z."/>
            <person name="Lohaus R."/>
            <person name="Hsiao Y.Y."/>
            <person name="Niu S.C."/>
            <person name="Wang J.Y."/>
            <person name="Lin Y.C."/>
            <person name="Xu Q."/>
            <person name="Chen L.J."/>
            <person name="Yoshida K."/>
            <person name="Fujiwara S."/>
            <person name="Wang Z.W."/>
            <person name="Zhang Y.Q."/>
            <person name="Mitsuda N."/>
            <person name="Wang M."/>
            <person name="Liu G.H."/>
            <person name="Pecoraro L."/>
            <person name="Huang H.X."/>
            <person name="Xiao X.J."/>
            <person name="Lin M."/>
            <person name="Wu X.Y."/>
            <person name="Wu W.L."/>
            <person name="Chen Y.Y."/>
            <person name="Chang S.B."/>
            <person name="Sakamoto S."/>
            <person name="Ohme-Takagi M."/>
            <person name="Yagi M."/>
            <person name="Zeng S.J."/>
            <person name="Shen C.Y."/>
            <person name="Yeh C.M."/>
            <person name="Luo Y.B."/>
            <person name="Tsai W.C."/>
            <person name="Van de Peer Y."/>
            <person name="Liu Z.J."/>
        </authorList>
    </citation>
    <scope>NUCLEOTIDE SEQUENCE [LARGE SCALE GENOMIC DNA]</scope>
    <source>
        <strain evidence="3">cv. Shenzhen</strain>
        <tissue evidence="2">Stem</tissue>
    </source>
</reference>
<dbReference type="Proteomes" id="UP000236161">
    <property type="component" value="Unassembled WGS sequence"/>
</dbReference>
<keyword evidence="3" id="KW-1185">Reference proteome</keyword>
<name>A0A2I0B847_9ASPA</name>
<feature type="region of interest" description="Disordered" evidence="1">
    <location>
        <begin position="17"/>
        <end position="45"/>
    </location>
</feature>
<gene>
    <name evidence="2" type="ORF">AXF42_Ash004984</name>
</gene>
<evidence type="ECO:0000256" key="1">
    <source>
        <dbReference type="SAM" id="MobiDB-lite"/>
    </source>
</evidence>
<protein>
    <submittedName>
        <fullName evidence="2">Uncharacterized protein</fullName>
    </submittedName>
</protein>
<evidence type="ECO:0000313" key="3">
    <source>
        <dbReference type="Proteomes" id="UP000236161"/>
    </source>
</evidence>
<organism evidence="2 3">
    <name type="scientific">Apostasia shenzhenica</name>
    <dbReference type="NCBI Taxonomy" id="1088818"/>
    <lineage>
        <taxon>Eukaryota</taxon>
        <taxon>Viridiplantae</taxon>
        <taxon>Streptophyta</taxon>
        <taxon>Embryophyta</taxon>
        <taxon>Tracheophyta</taxon>
        <taxon>Spermatophyta</taxon>
        <taxon>Magnoliopsida</taxon>
        <taxon>Liliopsida</taxon>
        <taxon>Asparagales</taxon>
        <taxon>Orchidaceae</taxon>
        <taxon>Apostasioideae</taxon>
        <taxon>Apostasia</taxon>
    </lineage>
</organism>
<feature type="compositionally biased region" description="Polar residues" evidence="1">
    <location>
        <begin position="19"/>
        <end position="31"/>
    </location>
</feature>
<accession>A0A2I0B847</accession>
<dbReference type="EMBL" id="KZ451906">
    <property type="protein sequence ID" value="PKA63972.1"/>
    <property type="molecule type" value="Genomic_DNA"/>
</dbReference>
<proteinExistence type="predicted"/>
<evidence type="ECO:0000313" key="2">
    <source>
        <dbReference type="EMBL" id="PKA63972.1"/>
    </source>
</evidence>
<dbReference type="AlphaFoldDB" id="A0A2I0B847"/>